<protein>
    <submittedName>
        <fullName evidence="3">Uncharacterized protein</fullName>
    </submittedName>
</protein>
<feature type="transmembrane region" description="Helical" evidence="2">
    <location>
        <begin position="34"/>
        <end position="52"/>
    </location>
</feature>
<reference evidence="3 4" key="2">
    <citation type="submission" date="2016-05" db="EMBL/GenBank/DDBJ databases">
        <title>Lineage-specific infection strategies underlie the spectrum of fungal disease in amphibians.</title>
        <authorList>
            <person name="Cuomo C.A."/>
            <person name="Farrer R.A."/>
            <person name="James T."/>
            <person name="Longcore J."/>
            <person name="Birren B."/>
        </authorList>
    </citation>
    <scope>NUCLEOTIDE SEQUENCE [LARGE SCALE GENOMIC DNA]</scope>
    <source>
        <strain evidence="3 4">JEL423</strain>
    </source>
</reference>
<dbReference type="VEuPathDB" id="FungiDB:BDEG_25913"/>
<reference evidence="3 4" key="1">
    <citation type="submission" date="2006-10" db="EMBL/GenBank/DDBJ databases">
        <title>The Genome Sequence of Batrachochytrium dendrobatidis JEL423.</title>
        <authorList>
            <consortium name="The Broad Institute Genome Sequencing Platform"/>
            <person name="Birren B."/>
            <person name="Lander E."/>
            <person name="Galagan J."/>
            <person name="Cuomo C."/>
            <person name="Devon K."/>
            <person name="Jaffe D."/>
            <person name="Butler J."/>
            <person name="Alvarez P."/>
            <person name="Gnerre S."/>
            <person name="Grabherr M."/>
            <person name="Kleber M."/>
            <person name="Mauceli E."/>
            <person name="Brockman W."/>
            <person name="Young S."/>
            <person name="LaButti K."/>
            <person name="Sykes S."/>
            <person name="DeCaprio D."/>
            <person name="Crawford M."/>
            <person name="Koehrsen M."/>
            <person name="Engels R."/>
            <person name="Montgomery P."/>
            <person name="Pearson M."/>
            <person name="Howarth C."/>
            <person name="Larson L."/>
            <person name="White J."/>
            <person name="O'Leary S."/>
            <person name="Kodira C."/>
            <person name="Zeng Q."/>
            <person name="Yandava C."/>
            <person name="Alvarado L."/>
            <person name="Longcore J."/>
            <person name="James T."/>
        </authorList>
    </citation>
    <scope>NUCLEOTIDE SEQUENCE [LARGE SCALE GENOMIC DNA]</scope>
    <source>
        <strain evidence="3 4">JEL423</strain>
    </source>
</reference>
<feature type="region of interest" description="Disordered" evidence="1">
    <location>
        <begin position="140"/>
        <end position="160"/>
    </location>
</feature>
<dbReference type="OrthoDB" id="10579445at2759"/>
<evidence type="ECO:0000313" key="3">
    <source>
        <dbReference type="EMBL" id="OAJ42461.1"/>
    </source>
</evidence>
<feature type="compositionally biased region" description="Polar residues" evidence="1">
    <location>
        <begin position="148"/>
        <end position="158"/>
    </location>
</feature>
<dbReference type="Proteomes" id="UP000077115">
    <property type="component" value="Unassembled WGS sequence"/>
</dbReference>
<keyword evidence="2" id="KW-1133">Transmembrane helix</keyword>
<proteinExistence type="predicted"/>
<accession>A0A177WSY8</accession>
<organism evidence="3 4">
    <name type="scientific">Batrachochytrium dendrobatidis (strain JEL423)</name>
    <dbReference type="NCBI Taxonomy" id="403673"/>
    <lineage>
        <taxon>Eukaryota</taxon>
        <taxon>Fungi</taxon>
        <taxon>Fungi incertae sedis</taxon>
        <taxon>Chytridiomycota</taxon>
        <taxon>Chytridiomycota incertae sedis</taxon>
        <taxon>Chytridiomycetes</taxon>
        <taxon>Rhizophydiales</taxon>
        <taxon>Rhizophydiales incertae sedis</taxon>
        <taxon>Batrachochytrium</taxon>
    </lineage>
</organism>
<evidence type="ECO:0000313" key="4">
    <source>
        <dbReference type="Proteomes" id="UP000077115"/>
    </source>
</evidence>
<evidence type="ECO:0000256" key="2">
    <source>
        <dbReference type="SAM" id="Phobius"/>
    </source>
</evidence>
<evidence type="ECO:0000256" key="1">
    <source>
        <dbReference type="SAM" id="MobiDB-lite"/>
    </source>
</evidence>
<keyword evidence="2" id="KW-0812">Transmembrane</keyword>
<gene>
    <name evidence="3" type="ORF">BDEG_25913</name>
</gene>
<dbReference type="EMBL" id="DS022307">
    <property type="protein sequence ID" value="OAJ42461.1"/>
    <property type="molecule type" value="Genomic_DNA"/>
</dbReference>
<name>A0A177WSY8_BATDL</name>
<sequence>MDRYVLHYPKKSPHILPIFHCAQPRINALKQRRLLYLALFCMSVLLWTALVHSKPSYTINLKYQESSDTPSHVLSIKDHFKPLYSRRELHRKAEPIVLKKYAYKALSWERDLDITKAYVKQFRVGAPRGKLHDTIYIPKDQAKRRTQGQETKFSQSESDAALQVLLETPSPKELDDS</sequence>
<dbReference type="AlphaFoldDB" id="A0A177WSY8"/>
<keyword evidence="2" id="KW-0472">Membrane</keyword>